<feature type="compositionally biased region" description="Basic and acidic residues" evidence="10">
    <location>
        <begin position="184"/>
        <end position="195"/>
    </location>
</feature>
<proteinExistence type="predicted"/>
<dbReference type="GO" id="GO:0006511">
    <property type="term" value="P:ubiquitin-dependent protein catabolic process"/>
    <property type="evidence" value="ECO:0007669"/>
    <property type="project" value="TreeGrafter"/>
</dbReference>
<keyword evidence="7" id="KW-0833">Ubl conjugation pathway</keyword>
<dbReference type="GO" id="GO:0005634">
    <property type="term" value="C:nucleus"/>
    <property type="evidence" value="ECO:0007669"/>
    <property type="project" value="TreeGrafter"/>
</dbReference>
<dbReference type="EMBL" id="VHII01000013">
    <property type="protein sequence ID" value="KAF1381758.1"/>
    <property type="molecule type" value="Genomic_DNA"/>
</dbReference>
<dbReference type="EC" id="2.3.2.27" evidence="3"/>
<dbReference type="AlphaFoldDB" id="A0A6A5ERI7"/>
<feature type="compositionally biased region" description="Basic and acidic residues" evidence="10">
    <location>
        <begin position="343"/>
        <end position="358"/>
    </location>
</feature>
<name>A0A6A5ERI7_PERFL</name>
<feature type="region of interest" description="Disordered" evidence="10">
    <location>
        <begin position="333"/>
        <end position="358"/>
    </location>
</feature>
<dbReference type="GO" id="GO:0061630">
    <property type="term" value="F:ubiquitin protein ligase activity"/>
    <property type="evidence" value="ECO:0007669"/>
    <property type="project" value="UniProtKB-EC"/>
</dbReference>
<dbReference type="PANTHER" id="PTHR45931:SF3">
    <property type="entry name" value="RING ZINC FINGER-CONTAINING PROTEIN"/>
    <property type="match status" value="1"/>
</dbReference>
<keyword evidence="5" id="KW-0479">Metal-binding</keyword>
<dbReference type="GO" id="GO:0000209">
    <property type="term" value="P:protein polyubiquitination"/>
    <property type="evidence" value="ECO:0007669"/>
    <property type="project" value="UniProtKB-ARBA"/>
</dbReference>
<dbReference type="SUPFAM" id="SSF57850">
    <property type="entry name" value="RING/U-box"/>
    <property type="match status" value="1"/>
</dbReference>
<evidence type="ECO:0000256" key="4">
    <source>
        <dbReference type="ARBA" id="ARBA00022679"/>
    </source>
</evidence>
<reference evidence="12 13" key="1">
    <citation type="submission" date="2019-06" db="EMBL/GenBank/DDBJ databases">
        <title>A chromosome-scale genome assembly of the European perch, Perca fluviatilis.</title>
        <authorList>
            <person name="Roques C."/>
            <person name="Zahm M."/>
            <person name="Cabau C."/>
            <person name="Klopp C."/>
            <person name="Bouchez O."/>
            <person name="Donnadieu C."/>
            <person name="Kuhl H."/>
            <person name="Gislard M."/>
            <person name="Guendouz S."/>
            <person name="Journot L."/>
            <person name="Haffray P."/>
            <person name="Bestin A."/>
            <person name="Morvezen R."/>
            <person name="Feron R."/>
            <person name="Wen M."/>
            <person name="Jouanno E."/>
            <person name="Herpin A."/>
            <person name="Schartl M."/>
            <person name="Postlethwait J."/>
            <person name="Schaerlinger B."/>
            <person name="Chardard D."/>
            <person name="Lecocq T."/>
            <person name="Poncet C."/>
            <person name="Jaffrelo L."/>
            <person name="Lampietro C."/>
            <person name="Guiguen Y."/>
        </authorList>
    </citation>
    <scope>NUCLEOTIDE SEQUENCE [LARGE SCALE GENOMIC DNA]</scope>
    <source>
        <tissue evidence="12">Blood</tissue>
    </source>
</reference>
<evidence type="ECO:0000256" key="6">
    <source>
        <dbReference type="ARBA" id="ARBA00022771"/>
    </source>
</evidence>
<feature type="region of interest" description="Disordered" evidence="10">
    <location>
        <begin position="168"/>
        <end position="195"/>
    </location>
</feature>
<keyword evidence="6 9" id="KW-0863">Zinc-finger</keyword>
<evidence type="ECO:0000313" key="13">
    <source>
        <dbReference type="Proteomes" id="UP000465112"/>
    </source>
</evidence>
<evidence type="ECO:0000256" key="2">
    <source>
        <dbReference type="ARBA" id="ARBA00004906"/>
    </source>
</evidence>
<dbReference type="InterPro" id="IPR001841">
    <property type="entry name" value="Znf_RING"/>
</dbReference>
<dbReference type="Proteomes" id="UP000465112">
    <property type="component" value="Chromosome 13"/>
</dbReference>
<dbReference type="InterPro" id="IPR051834">
    <property type="entry name" value="RING_finger_E3_ligase"/>
</dbReference>
<organism evidence="12 13">
    <name type="scientific">Perca fluviatilis</name>
    <name type="common">European perch</name>
    <dbReference type="NCBI Taxonomy" id="8168"/>
    <lineage>
        <taxon>Eukaryota</taxon>
        <taxon>Metazoa</taxon>
        <taxon>Chordata</taxon>
        <taxon>Craniata</taxon>
        <taxon>Vertebrata</taxon>
        <taxon>Euteleostomi</taxon>
        <taxon>Actinopterygii</taxon>
        <taxon>Neopterygii</taxon>
        <taxon>Teleostei</taxon>
        <taxon>Neoteleostei</taxon>
        <taxon>Acanthomorphata</taxon>
        <taxon>Eupercaria</taxon>
        <taxon>Perciformes</taxon>
        <taxon>Percoidei</taxon>
        <taxon>Percidae</taxon>
        <taxon>Percinae</taxon>
        <taxon>Perca</taxon>
    </lineage>
</organism>
<evidence type="ECO:0000256" key="7">
    <source>
        <dbReference type="ARBA" id="ARBA00022786"/>
    </source>
</evidence>
<keyword evidence="4" id="KW-0808">Transferase</keyword>
<keyword evidence="13" id="KW-1185">Reference proteome</keyword>
<protein>
    <recommendedName>
        <fullName evidence="3">RING-type E3 ubiquitin transferase</fullName>
        <ecNumber evidence="3">2.3.2.27</ecNumber>
    </recommendedName>
</protein>
<dbReference type="Gene3D" id="3.30.40.10">
    <property type="entry name" value="Zinc/RING finger domain, C3HC4 (zinc finger)"/>
    <property type="match status" value="1"/>
</dbReference>
<dbReference type="GO" id="GO:0008270">
    <property type="term" value="F:zinc ion binding"/>
    <property type="evidence" value="ECO:0007669"/>
    <property type="project" value="UniProtKB-KW"/>
</dbReference>
<evidence type="ECO:0000256" key="3">
    <source>
        <dbReference type="ARBA" id="ARBA00012483"/>
    </source>
</evidence>
<comment type="pathway">
    <text evidence="2">Protein modification; protein ubiquitination.</text>
</comment>
<comment type="caution">
    <text evidence="12">The sequence shown here is derived from an EMBL/GenBank/DDBJ whole genome shotgun (WGS) entry which is preliminary data.</text>
</comment>
<evidence type="ECO:0000256" key="1">
    <source>
        <dbReference type="ARBA" id="ARBA00000900"/>
    </source>
</evidence>
<dbReference type="PROSITE" id="PS50089">
    <property type="entry name" value="ZF_RING_2"/>
    <property type="match status" value="1"/>
</dbReference>
<evidence type="ECO:0000256" key="9">
    <source>
        <dbReference type="PROSITE-ProRule" id="PRU00175"/>
    </source>
</evidence>
<evidence type="ECO:0000259" key="11">
    <source>
        <dbReference type="PROSITE" id="PS50089"/>
    </source>
</evidence>
<feature type="domain" description="RING-type" evidence="11">
    <location>
        <begin position="285"/>
        <end position="326"/>
    </location>
</feature>
<evidence type="ECO:0000313" key="12">
    <source>
        <dbReference type="EMBL" id="KAF1381758.1"/>
    </source>
</evidence>
<gene>
    <name evidence="12" type="ORF">PFLUV_G00157320</name>
</gene>
<dbReference type="InterPro" id="IPR013083">
    <property type="entry name" value="Znf_RING/FYVE/PHD"/>
</dbReference>
<evidence type="ECO:0000256" key="5">
    <source>
        <dbReference type="ARBA" id="ARBA00022723"/>
    </source>
</evidence>
<comment type="catalytic activity">
    <reaction evidence="1">
        <text>S-ubiquitinyl-[E2 ubiquitin-conjugating enzyme]-L-cysteine + [acceptor protein]-L-lysine = [E2 ubiquitin-conjugating enzyme]-L-cysteine + N(6)-ubiquitinyl-[acceptor protein]-L-lysine.</text>
        <dbReference type="EC" id="2.3.2.27"/>
    </reaction>
</comment>
<dbReference type="FunFam" id="3.30.40.10:FF:000069">
    <property type="entry name" value="E3 ubiquitin-protein ligase RNF115"/>
    <property type="match status" value="1"/>
</dbReference>
<dbReference type="Pfam" id="PF13639">
    <property type="entry name" value="zf-RING_2"/>
    <property type="match status" value="1"/>
</dbReference>
<evidence type="ECO:0000256" key="10">
    <source>
        <dbReference type="SAM" id="MobiDB-lite"/>
    </source>
</evidence>
<sequence length="358" mass="39710">MKLRRVLPLFVNDMIVQSVYSRFSDISHGHQTLREYSDPLDNRVRLLWAATRTSGQALCVTVKMAEAADTPQHRFFCHCCKCETNPKIPDFVCPRCDSDFIEEVTEDSSLLQNSRSAASEDSNLLFSELWQLLFMERSALLSHPPSSECDPDDSEQISAGQSRLSLVSPGFTEAGEPESPSQPEQERSSRPEQRPAVEGIVQQFLAGLFANSRNSGAAPAALSSMLQLHSNPGDYAWGQGGLDAVITELLGQLEGTGPPPAEKEMISSLPTVCISQEQTDCRLECPVCREEYSSGESVRKLPCLHYFHSECIVPWLELHDTCPVCRKSLDGVDNSLLPTSEPPEPRSIRTEQQERQAI</sequence>
<accession>A0A6A5ERI7</accession>
<keyword evidence="8" id="KW-0862">Zinc</keyword>
<dbReference type="PANTHER" id="PTHR45931">
    <property type="entry name" value="SI:CH211-59O9.10"/>
    <property type="match status" value="1"/>
</dbReference>
<dbReference type="SMART" id="SM00184">
    <property type="entry name" value="RING"/>
    <property type="match status" value="1"/>
</dbReference>
<evidence type="ECO:0000256" key="8">
    <source>
        <dbReference type="ARBA" id="ARBA00022833"/>
    </source>
</evidence>